<accession>A0A4S3JWU5</accession>
<feature type="region of interest" description="Disordered" evidence="1">
    <location>
        <begin position="1"/>
        <end position="399"/>
    </location>
</feature>
<feature type="compositionally biased region" description="Basic and acidic residues" evidence="1">
    <location>
        <begin position="437"/>
        <end position="454"/>
    </location>
</feature>
<feature type="region of interest" description="Disordered" evidence="1">
    <location>
        <begin position="418"/>
        <end position="532"/>
    </location>
</feature>
<feature type="compositionally biased region" description="Basic and acidic residues" evidence="1">
    <location>
        <begin position="332"/>
        <end position="343"/>
    </location>
</feature>
<feature type="compositionally biased region" description="Basic and acidic residues" evidence="1">
    <location>
        <begin position="361"/>
        <end position="377"/>
    </location>
</feature>
<feature type="compositionally biased region" description="Polar residues" evidence="1">
    <location>
        <begin position="310"/>
        <end position="331"/>
    </location>
</feature>
<feature type="compositionally biased region" description="Acidic residues" evidence="1">
    <location>
        <begin position="228"/>
        <end position="237"/>
    </location>
</feature>
<evidence type="ECO:0000313" key="3">
    <source>
        <dbReference type="Proteomes" id="UP000308092"/>
    </source>
</evidence>
<feature type="compositionally biased region" description="Polar residues" evidence="1">
    <location>
        <begin position="199"/>
        <end position="220"/>
    </location>
</feature>
<name>A0A4S3JWU5_9EURO</name>
<keyword evidence="3" id="KW-1185">Reference proteome</keyword>
<organism evidence="2 3">
    <name type="scientific">Aspergillus tanneri</name>
    <dbReference type="NCBI Taxonomy" id="1220188"/>
    <lineage>
        <taxon>Eukaryota</taxon>
        <taxon>Fungi</taxon>
        <taxon>Dikarya</taxon>
        <taxon>Ascomycota</taxon>
        <taxon>Pezizomycotina</taxon>
        <taxon>Eurotiomycetes</taxon>
        <taxon>Eurotiomycetidae</taxon>
        <taxon>Eurotiales</taxon>
        <taxon>Aspergillaceae</taxon>
        <taxon>Aspergillus</taxon>
        <taxon>Aspergillus subgen. Circumdati</taxon>
    </lineage>
</organism>
<evidence type="ECO:0000256" key="1">
    <source>
        <dbReference type="SAM" id="MobiDB-lite"/>
    </source>
</evidence>
<feature type="compositionally biased region" description="Polar residues" evidence="1">
    <location>
        <begin position="155"/>
        <end position="170"/>
    </location>
</feature>
<evidence type="ECO:0000313" key="2">
    <source>
        <dbReference type="EMBL" id="THC99917.1"/>
    </source>
</evidence>
<feature type="compositionally biased region" description="Basic and acidic residues" evidence="1">
    <location>
        <begin position="181"/>
        <end position="196"/>
    </location>
</feature>
<dbReference type="VEuPathDB" id="FungiDB:EYZ11_000615"/>
<feature type="compositionally biased region" description="Basic and acidic residues" evidence="1">
    <location>
        <begin position="463"/>
        <end position="522"/>
    </location>
</feature>
<feature type="compositionally biased region" description="Basic and acidic residues" evidence="1">
    <location>
        <begin position="31"/>
        <end position="43"/>
    </location>
</feature>
<feature type="compositionally biased region" description="Low complexity" evidence="1">
    <location>
        <begin position="44"/>
        <end position="64"/>
    </location>
</feature>
<dbReference type="STRING" id="1220188.A0A4S3JWU5"/>
<feature type="compositionally biased region" description="Basic and acidic residues" evidence="1">
    <location>
        <begin position="1"/>
        <end position="21"/>
    </location>
</feature>
<gene>
    <name evidence="2" type="ORF">EYZ11_000615</name>
</gene>
<dbReference type="EMBL" id="SOSA01000009">
    <property type="protein sequence ID" value="THC99917.1"/>
    <property type="molecule type" value="Genomic_DNA"/>
</dbReference>
<feature type="compositionally biased region" description="Acidic residues" evidence="1">
    <location>
        <begin position="125"/>
        <end position="136"/>
    </location>
</feature>
<dbReference type="Proteomes" id="UP000308092">
    <property type="component" value="Unassembled WGS sequence"/>
</dbReference>
<protein>
    <submittedName>
        <fullName evidence="2">Uncharacterized protein</fullName>
    </submittedName>
</protein>
<comment type="caution">
    <text evidence="2">The sequence shown here is derived from an EMBL/GenBank/DDBJ whole genome shotgun (WGS) entry which is preliminary data.</text>
</comment>
<sequence length="847" mass="95111">MPSPQRRSDHSGLSRRTHEPSQQHLSPFRRAQLESRAADRFDASRIPSPSNGSSSRQRRNLSNSGTLRGAFEAVSRYPTMSERDDLASGRYTLGTPNGRMPGLGPMSPESNPPNELAETYRQIDDEGSLVDLDPQENEAYIPRKQLRDSRGRGSSMCSTMRDNGLFTSTDAPFLDDVGESSYRRNSSDPVKDEQRLKRATSSRSPVLNKTGTTTALTSENLQRRELEDGGVSEEDDGVMPTLNLPSTWGSRGTRHRGWLRSITQPGERESKQVAEKSAGESYSKHEFERASRNDHLDRVGAGNRTAVGERSTNQPSRAPLSDAQNKLSSGQNDEKRTGGDHIPHTPIIVYKNSTFTKCSPTKRDSHDLLRKLSRTESPRQPQRQTELRTPEAPTIPEGRIYDKTPVVTGAWIDTPVTERVHRSSGKPSRDIMVLPPVKDKSTRSFEPTESRIVEESSTMDVPSPKRQERDMEKKREAERRGGESEVKATEGSERAEREKEKAKEEVEREGSTAADKPQDRKKPPLVKPNLPKSALETVMQEFKADKEHLDVGDDTIESLQLILDETPNEAKTETEEDEAYEKFVMQKLGLAAYSKGHDIIDLDGLNEKLRSFSENISRVKKGLDGLEKQVELIPTSKKEVNSAHSHADESCTACATRNDSPMYTAILLPRLWKRDAVSRRIRPTRLGWFTIILFAWSYAESTMCDYYCHPFVSTVCSGNCLLRDAPRFPFVIPTMFWRWSHLSAVFAPVWAVMIAFSRLMAQLLGFWDGYVDEAPRYLNRSGEIRVHGSRMTSFPAATTTTRGFFGFAGTKAQEAASTNIPEAVSDLELDSRAETNWEVSMDDDEYL</sequence>
<reference evidence="2 3" key="1">
    <citation type="submission" date="2019-03" db="EMBL/GenBank/DDBJ databases">
        <title>The genome sequence of a newly discovered highly antifungal drug resistant Aspergillus species, Aspergillus tanneri NIH 1004.</title>
        <authorList>
            <person name="Mounaud S."/>
            <person name="Singh I."/>
            <person name="Joardar V."/>
            <person name="Pakala S."/>
            <person name="Pakala S."/>
            <person name="Venepally P."/>
            <person name="Hoover J."/>
            <person name="Nierman W."/>
            <person name="Chung J."/>
            <person name="Losada L."/>
        </authorList>
    </citation>
    <scope>NUCLEOTIDE SEQUENCE [LARGE SCALE GENOMIC DNA]</scope>
    <source>
        <strain evidence="2 3">NIH1004</strain>
    </source>
</reference>
<proteinExistence type="predicted"/>
<dbReference type="AlphaFoldDB" id="A0A4S3JWU5"/>
<feature type="compositionally biased region" description="Basic and acidic residues" evidence="1">
    <location>
        <begin position="266"/>
        <end position="298"/>
    </location>
</feature>